<proteinExistence type="predicted"/>
<evidence type="ECO:0000313" key="3">
    <source>
        <dbReference type="Proteomes" id="UP000712281"/>
    </source>
</evidence>
<sequence>MSEDEMPKLKYRIYESCYHVEGDGVDRKEKHYLEFQDSLGDIKNGDIGFLRFAVEPITVAETGTITIRILIEKRREYKNCFTPDSKLPAGISKTLGSQMGSESGSVASVLSLERSRAGLCSSCSELPCSGNTEYIDISRVVTSLNLSSSSSS</sequence>
<reference evidence="1" key="2">
    <citation type="submission" date="2019-12" db="EMBL/GenBank/DDBJ databases">
        <title>Genome sequencing and annotation of Brassica cretica.</title>
        <authorList>
            <person name="Studholme D.J."/>
            <person name="Sarris P.F."/>
        </authorList>
    </citation>
    <scope>NUCLEOTIDE SEQUENCE</scope>
    <source>
        <strain evidence="1">PFS-001/15</strain>
        <tissue evidence="1">Leaf</tissue>
    </source>
</reference>
<accession>A0A8S9FUD1</accession>
<comment type="caution">
    <text evidence="1">The sequence shown here is derived from an EMBL/GenBank/DDBJ whole genome shotgun (WGS) entry which is preliminary data.</text>
</comment>
<organism evidence="1 3">
    <name type="scientific">Brassica cretica</name>
    <name type="common">Mustard</name>
    <dbReference type="NCBI Taxonomy" id="69181"/>
    <lineage>
        <taxon>Eukaryota</taxon>
        <taxon>Viridiplantae</taxon>
        <taxon>Streptophyta</taxon>
        <taxon>Embryophyta</taxon>
        <taxon>Tracheophyta</taxon>
        <taxon>Spermatophyta</taxon>
        <taxon>Magnoliopsida</taxon>
        <taxon>eudicotyledons</taxon>
        <taxon>Gunneridae</taxon>
        <taxon>Pentapetalae</taxon>
        <taxon>rosids</taxon>
        <taxon>malvids</taxon>
        <taxon>Brassicales</taxon>
        <taxon>Brassicaceae</taxon>
        <taxon>Brassiceae</taxon>
        <taxon>Brassica</taxon>
    </lineage>
</organism>
<dbReference type="AlphaFoldDB" id="A0A8S9FUD1"/>
<evidence type="ECO:0000313" key="2">
    <source>
        <dbReference type="EMBL" id="KAF3500091.1"/>
    </source>
</evidence>
<protein>
    <submittedName>
        <fullName evidence="1">Uncharacterized protein</fullName>
    </submittedName>
</protein>
<gene>
    <name evidence="1" type="ORF">F2Q68_00023177</name>
    <name evidence="2" type="ORF">F2Q69_00045399</name>
</gene>
<name>A0A8S9FUD1_BRACR</name>
<dbReference type="EMBL" id="QGKX02001621">
    <property type="protein sequence ID" value="KAF3500091.1"/>
    <property type="molecule type" value="Genomic_DNA"/>
</dbReference>
<dbReference type="Proteomes" id="UP000712600">
    <property type="component" value="Unassembled WGS sequence"/>
</dbReference>
<reference evidence="2" key="1">
    <citation type="submission" date="2019-12" db="EMBL/GenBank/DDBJ databases">
        <title>Genome sequencing and annotation of Brassica cretica.</title>
        <authorList>
            <person name="Studholme D.J."/>
            <person name="Sarris P."/>
        </authorList>
    </citation>
    <scope>NUCLEOTIDE SEQUENCE</scope>
    <source>
        <strain evidence="2">PFS-109/04</strain>
        <tissue evidence="2">Leaf</tissue>
    </source>
</reference>
<dbReference type="Proteomes" id="UP000712281">
    <property type="component" value="Unassembled WGS sequence"/>
</dbReference>
<evidence type="ECO:0000313" key="1">
    <source>
        <dbReference type="EMBL" id="KAF2536714.1"/>
    </source>
</evidence>
<dbReference type="EMBL" id="QGKW02002228">
    <property type="protein sequence ID" value="KAF2536714.1"/>
    <property type="molecule type" value="Genomic_DNA"/>
</dbReference>